<sequence>MVSGWRDLPDFGSPLPRARTEGAAVLEDLPDGERPVARLRFVDGDDLFVSWIWDHQRTAPRMTLIGRELVAPALDRLAKALPSPLPGESGIEALTRALAGGDLVDPEREQQLAVLLTSALIPQWLGAELDALEEAGLRPHLRIQLSPSTAQLPWELLSTSGVERGIDMADASVLLPATLRNDPSRAVSPWSPSSPVVTVLDPAVPGFSATSELGSVLGTIAPGSDLARAIDDLGCRRLPRGEAFRRADVDRLVLAQALADAGRLLYLGHVTASTHALDARLHLSDPADAPGATPPLGAHRPYSAAEIALGAPGLEPLRAPNRVALIACDSGTDMRFAEPTGLVAAFLHRGAEYVTATRWTLPTEAGLRRLVPGLGDRAEGMLTDAVIAVNAAHESDDPISALGAWQREQRRLWTSTGDPRHSPIMWGAFATAWAPEPVLL</sequence>
<dbReference type="EMBL" id="JYJB01000005">
    <property type="protein sequence ID" value="KJL49014.1"/>
    <property type="molecule type" value="Genomic_DNA"/>
</dbReference>
<dbReference type="PATRIC" id="fig|273678.4.peg.637"/>
<dbReference type="RefSeq" id="WP_052676190.1">
    <property type="nucleotide sequence ID" value="NZ_JYJB01000005.1"/>
</dbReference>
<dbReference type="STRING" id="273678.RS84_00644"/>
<dbReference type="Proteomes" id="UP000033900">
    <property type="component" value="Unassembled WGS sequence"/>
</dbReference>
<proteinExistence type="predicted"/>
<dbReference type="AlphaFoldDB" id="A0A0M2HX50"/>
<gene>
    <name evidence="2" type="ORF">RS84_00644</name>
</gene>
<comment type="caution">
    <text evidence="2">The sequence shown here is derived from an EMBL/GenBank/DDBJ whole genome shotgun (WGS) entry which is preliminary data.</text>
</comment>
<feature type="domain" description="CHAT" evidence="1">
    <location>
        <begin position="115"/>
        <end position="430"/>
    </location>
</feature>
<dbReference type="OrthoDB" id="3723950at2"/>
<evidence type="ECO:0000259" key="1">
    <source>
        <dbReference type="Pfam" id="PF12770"/>
    </source>
</evidence>
<name>A0A0M2HX50_9MICO</name>
<evidence type="ECO:0000313" key="2">
    <source>
        <dbReference type="EMBL" id="KJL49014.1"/>
    </source>
</evidence>
<accession>A0A0M2HX50</accession>
<protein>
    <submittedName>
        <fullName evidence="2">CHAT domain protein</fullName>
    </submittedName>
</protein>
<organism evidence="2 3">
    <name type="scientific">Microbacterium hydrocarbonoxydans</name>
    <dbReference type="NCBI Taxonomy" id="273678"/>
    <lineage>
        <taxon>Bacteria</taxon>
        <taxon>Bacillati</taxon>
        <taxon>Actinomycetota</taxon>
        <taxon>Actinomycetes</taxon>
        <taxon>Micrococcales</taxon>
        <taxon>Microbacteriaceae</taxon>
        <taxon>Microbacterium</taxon>
    </lineage>
</organism>
<keyword evidence="3" id="KW-1185">Reference proteome</keyword>
<dbReference type="InterPro" id="IPR024983">
    <property type="entry name" value="CHAT_dom"/>
</dbReference>
<dbReference type="Pfam" id="PF12770">
    <property type="entry name" value="CHAT"/>
    <property type="match status" value="1"/>
</dbReference>
<evidence type="ECO:0000313" key="3">
    <source>
        <dbReference type="Proteomes" id="UP000033900"/>
    </source>
</evidence>
<reference evidence="2 3" key="1">
    <citation type="submission" date="2015-02" db="EMBL/GenBank/DDBJ databases">
        <title>Draft genome sequences of ten Microbacterium spp. with emphasis on heavy metal contaminated environments.</title>
        <authorList>
            <person name="Corretto E."/>
        </authorList>
    </citation>
    <scope>NUCLEOTIDE SEQUENCE [LARGE SCALE GENOMIC DNA]</scope>
    <source>
        <strain evidence="2 3">SA35</strain>
    </source>
</reference>